<dbReference type="EMBL" id="FP565176">
    <property type="protein sequence ID" value="CBA15298.1"/>
    <property type="molecule type" value="Genomic_DNA"/>
</dbReference>
<keyword evidence="2" id="KW-0802">TPR repeat</keyword>
<dbReference type="InterPro" id="IPR011990">
    <property type="entry name" value="TPR-like_helical_dom_sf"/>
</dbReference>
<evidence type="ECO:0000259" key="3">
    <source>
        <dbReference type="Pfam" id="PF13369"/>
    </source>
</evidence>
<evidence type="ECO:0000313" key="5">
    <source>
        <dbReference type="Proteomes" id="UP000001890"/>
    </source>
</evidence>
<keyword evidence="5" id="KW-1185">Reference proteome</keyword>
<sequence>MALNPTSLSGTAGLDRTAFCRQSSSMSDALTLPSWNTLSTLDDDALPLLATALLIARDEYPELDAAHYDTLAQSHADHLRHEVALIEPWPLKMAAINRHLFEELGYSGNHDEYYDPRNSYMNQVFERRLGNPISLALVQMEVARRLGIPLDGVSFPGHFLVRLPVDDGLLVMDPFNGGRPLAVEELRERVRPHLGGENPDDRALLQILDPAPHRAILTRVLRNLHGVYAEREEWDRAARSADRVLKLMPDQSEALRDRGLAYLEMDYVLGARHDLSRYLQLNPEAHDVLPIREHLVELSARAQRMH</sequence>
<dbReference type="PANTHER" id="PTHR31350:SF21">
    <property type="entry name" value="F-BOX ONLY PROTEIN 21"/>
    <property type="match status" value="1"/>
</dbReference>
<organism evidence="4 5">
    <name type="scientific">Xanthomonas albilineans (strain GPE PC73 / CFBP 7063)</name>
    <dbReference type="NCBI Taxonomy" id="380358"/>
    <lineage>
        <taxon>Bacteria</taxon>
        <taxon>Pseudomonadati</taxon>
        <taxon>Pseudomonadota</taxon>
        <taxon>Gammaproteobacteria</taxon>
        <taxon>Lysobacterales</taxon>
        <taxon>Lysobacteraceae</taxon>
        <taxon>Xanthomonas</taxon>
    </lineage>
</organism>
<gene>
    <name evidence="4" type="ordered locus">XALc_0780</name>
</gene>
<comment type="similarity">
    <text evidence="1">Belongs to the UPF0162 family.</text>
</comment>
<dbReference type="PANTHER" id="PTHR31350">
    <property type="entry name" value="SI:DKEY-261L7.2"/>
    <property type="match status" value="1"/>
</dbReference>
<dbReference type="InterPro" id="IPR019734">
    <property type="entry name" value="TPR_rpt"/>
</dbReference>
<dbReference type="SUPFAM" id="SSF48452">
    <property type="entry name" value="TPR-like"/>
    <property type="match status" value="1"/>
</dbReference>
<evidence type="ECO:0000313" key="4">
    <source>
        <dbReference type="EMBL" id="CBA15298.1"/>
    </source>
</evidence>
<dbReference type="STRING" id="380358.XALC_0780"/>
<protein>
    <recommendedName>
        <fullName evidence="3">Protein SirB1 N-terminal domain-containing protein</fullName>
    </recommendedName>
</protein>
<name>D2UC41_XANAP</name>
<dbReference type="KEGG" id="xal:XALC_0780"/>
<dbReference type="eggNOG" id="COG2912">
    <property type="taxonomic scope" value="Bacteria"/>
</dbReference>
<dbReference type="PROSITE" id="PS50005">
    <property type="entry name" value="TPR"/>
    <property type="match status" value="1"/>
</dbReference>
<dbReference type="Pfam" id="PF13369">
    <property type="entry name" value="Transglut_core2"/>
    <property type="match status" value="1"/>
</dbReference>
<dbReference type="Proteomes" id="UP000001890">
    <property type="component" value="Chromosome"/>
</dbReference>
<proteinExistence type="inferred from homology"/>
<evidence type="ECO:0000256" key="2">
    <source>
        <dbReference type="PROSITE-ProRule" id="PRU00339"/>
    </source>
</evidence>
<dbReference type="InterPro" id="IPR032698">
    <property type="entry name" value="SirB1_N"/>
</dbReference>
<dbReference type="AlphaFoldDB" id="D2UC41"/>
<dbReference type="Gene3D" id="1.25.40.10">
    <property type="entry name" value="Tetratricopeptide repeat domain"/>
    <property type="match status" value="1"/>
</dbReference>
<feature type="domain" description="Protein SirB1 N-terminal" evidence="3">
    <location>
        <begin position="74"/>
        <end position="222"/>
    </location>
</feature>
<accession>D2UC41</accession>
<feature type="repeat" description="TPR" evidence="2">
    <location>
        <begin position="218"/>
        <end position="251"/>
    </location>
</feature>
<dbReference type="Pfam" id="PF13371">
    <property type="entry name" value="TPR_9"/>
    <property type="match status" value="1"/>
</dbReference>
<reference evidence="4 5" key="1">
    <citation type="journal article" date="2009" name="BMC Genomics">
        <title>The complete genome sequence of Xanthomonas albilineans provides new insights into the reductive genome evolution of the xylem-limited Xanthomonadaceae.</title>
        <authorList>
            <person name="Pieretti I."/>
            <person name="Royer M."/>
            <person name="Barbe V."/>
            <person name="Carrere S."/>
            <person name="Koebnik R."/>
            <person name="Cociancich S."/>
            <person name="Couloux A."/>
            <person name="Darrasse A."/>
            <person name="Gouzy J."/>
            <person name="Jacques M.A."/>
            <person name="Lauber E."/>
            <person name="Manceau C."/>
            <person name="Mangenot S."/>
            <person name="Poussier S."/>
            <person name="Segurens B."/>
            <person name="Szurek B."/>
            <person name="Verdier V."/>
            <person name="Arlat M."/>
            <person name="Rott P."/>
        </authorList>
    </citation>
    <scope>NUCLEOTIDE SEQUENCE [LARGE SCALE GENOMIC DNA]</scope>
    <source>
        <strain evidence="5">GPE PC73 / CFBP 7063</strain>
    </source>
</reference>
<evidence type="ECO:0000256" key="1">
    <source>
        <dbReference type="ARBA" id="ARBA00007100"/>
    </source>
</evidence>